<dbReference type="HAMAP" id="MF_01374">
    <property type="entry name" value="Glyoxalase_2"/>
    <property type="match status" value="1"/>
</dbReference>
<dbReference type="EnsemblMetazoa" id="G32320.3">
    <property type="protein sequence ID" value="G32320.3:cds"/>
    <property type="gene ID" value="G32320"/>
</dbReference>
<evidence type="ECO:0000259" key="10">
    <source>
        <dbReference type="SMART" id="SM00849"/>
    </source>
</evidence>
<evidence type="ECO:0000256" key="9">
    <source>
        <dbReference type="ARBA" id="ARBA00031044"/>
    </source>
</evidence>
<evidence type="ECO:0000256" key="1">
    <source>
        <dbReference type="ARBA" id="ARBA00001623"/>
    </source>
</evidence>
<dbReference type="InterPro" id="IPR032282">
    <property type="entry name" value="HAGH_C"/>
</dbReference>
<dbReference type="OrthoDB" id="515692at2759"/>
<proteinExistence type="inferred from homology"/>
<dbReference type="GO" id="GO:0004416">
    <property type="term" value="F:hydroxyacylglutathione hydrolase activity"/>
    <property type="evidence" value="ECO:0007669"/>
    <property type="project" value="UniProtKB-EC"/>
</dbReference>
<protein>
    <recommendedName>
        <fullName evidence="5">hydroxyacylglutathione hydrolase</fullName>
        <ecNumber evidence="5">3.1.2.6</ecNumber>
    </recommendedName>
    <alternativeName>
        <fullName evidence="9">Glyoxalase II</fullName>
    </alternativeName>
</protein>
<keyword evidence="7" id="KW-0378">Hydrolase</keyword>
<evidence type="ECO:0000256" key="3">
    <source>
        <dbReference type="ARBA" id="ARBA00004963"/>
    </source>
</evidence>
<dbReference type="Pfam" id="PF00753">
    <property type="entry name" value="Lactamase_B"/>
    <property type="match status" value="1"/>
</dbReference>
<dbReference type="PANTHER" id="PTHR11935">
    <property type="entry name" value="BETA LACTAMASE DOMAIN"/>
    <property type="match status" value="1"/>
</dbReference>
<accession>A0A8W8MCC8</accession>
<dbReference type="AlphaFoldDB" id="A0A8W8MCC8"/>
<dbReference type="Proteomes" id="UP000005408">
    <property type="component" value="Unassembled WGS sequence"/>
</dbReference>
<dbReference type="SMART" id="SM00849">
    <property type="entry name" value="Lactamase_B"/>
    <property type="match status" value="1"/>
</dbReference>
<dbReference type="EnsemblMetazoa" id="G32320.4">
    <property type="protein sequence ID" value="G32320.4:cds"/>
    <property type="gene ID" value="G32320"/>
</dbReference>
<dbReference type="GO" id="GO:0046872">
    <property type="term" value="F:metal ion binding"/>
    <property type="evidence" value="ECO:0007669"/>
    <property type="project" value="UniProtKB-KW"/>
</dbReference>
<evidence type="ECO:0000256" key="6">
    <source>
        <dbReference type="ARBA" id="ARBA00022723"/>
    </source>
</evidence>
<dbReference type="GO" id="GO:0019243">
    <property type="term" value="P:methylglyoxal catabolic process to D-lactate via S-lactoyl-glutathione"/>
    <property type="evidence" value="ECO:0007669"/>
    <property type="project" value="InterPro"/>
</dbReference>
<keyword evidence="6" id="KW-0479">Metal-binding</keyword>
<comment type="catalytic activity">
    <reaction evidence="1">
        <text>an S-(2-hydroxyacyl)glutathione + H2O = a 2-hydroxy carboxylate + glutathione + H(+)</text>
        <dbReference type="Rhea" id="RHEA:21864"/>
        <dbReference type="ChEBI" id="CHEBI:15377"/>
        <dbReference type="ChEBI" id="CHEBI:15378"/>
        <dbReference type="ChEBI" id="CHEBI:57925"/>
        <dbReference type="ChEBI" id="CHEBI:58896"/>
        <dbReference type="ChEBI" id="CHEBI:71261"/>
        <dbReference type="EC" id="3.1.2.6"/>
    </reaction>
</comment>
<dbReference type="CDD" id="cd07723">
    <property type="entry name" value="hydroxyacylglutathione_hydrolase_MBL-fold"/>
    <property type="match status" value="1"/>
</dbReference>
<dbReference type="EnsemblMetazoa" id="G32320.5">
    <property type="protein sequence ID" value="G32320.5:cds"/>
    <property type="gene ID" value="G32320"/>
</dbReference>
<dbReference type="FunFam" id="3.60.15.10:FF:000019">
    <property type="entry name" value="Hydroxyacylglutathione hydrolase, mitochondrial"/>
    <property type="match status" value="1"/>
</dbReference>
<comment type="cofactor">
    <cofactor evidence="2">
        <name>Zn(2+)</name>
        <dbReference type="ChEBI" id="CHEBI:29105"/>
    </cofactor>
</comment>
<evidence type="ECO:0000313" key="11">
    <source>
        <dbReference type="EnsemblMetazoa" id="G32320.3:cds"/>
    </source>
</evidence>
<evidence type="ECO:0000256" key="7">
    <source>
        <dbReference type="ARBA" id="ARBA00022801"/>
    </source>
</evidence>
<dbReference type="NCBIfam" id="TIGR03413">
    <property type="entry name" value="GSH_gloB"/>
    <property type="match status" value="1"/>
</dbReference>
<dbReference type="PANTHER" id="PTHR11935:SF94">
    <property type="entry name" value="TENZING NORGAY, ISOFORM C"/>
    <property type="match status" value="1"/>
</dbReference>
<dbReference type="EnsemblMetazoa" id="G32320.2">
    <property type="protein sequence ID" value="G32320.2:cds"/>
    <property type="gene ID" value="G32320"/>
</dbReference>
<organism evidence="11 12">
    <name type="scientific">Magallana gigas</name>
    <name type="common">Pacific oyster</name>
    <name type="synonym">Crassostrea gigas</name>
    <dbReference type="NCBI Taxonomy" id="29159"/>
    <lineage>
        <taxon>Eukaryota</taxon>
        <taxon>Metazoa</taxon>
        <taxon>Spiralia</taxon>
        <taxon>Lophotrochozoa</taxon>
        <taxon>Mollusca</taxon>
        <taxon>Bivalvia</taxon>
        <taxon>Autobranchia</taxon>
        <taxon>Pteriomorphia</taxon>
        <taxon>Ostreida</taxon>
        <taxon>Ostreoidea</taxon>
        <taxon>Ostreidae</taxon>
        <taxon>Magallana</taxon>
    </lineage>
</organism>
<name>A0A8W8MCC8_MAGGI</name>
<evidence type="ECO:0000256" key="4">
    <source>
        <dbReference type="ARBA" id="ARBA00006759"/>
    </source>
</evidence>
<dbReference type="OMA" id="NYIWLLQ"/>
<dbReference type="InterPro" id="IPR036866">
    <property type="entry name" value="RibonucZ/Hydroxyglut_hydro"/>
</dbReference>
<dbReference type="Pfam" id="PF16123">
    <property type="entry name" value="HAGH_C"/>
    <property type="match status" value="1"/>
</dbReference>
<evidence type="ECO:0000256" key="2">
    <source>
        <dbReference type="ARBA" id="ARBA00001947"/>
    </source>
</evidence>
<evidence type="ECO:0000256" key="5">
    <source>
        <dbReference type="ARBA" id="ARBA00011917"/>
    </source>
</evidence>
<evidence type="ECO:0000313" key="12">
    <source>
        <dbReference type="Proteomes" id="UP000005408"/>
    </source>
</evidence>
<dbReference type="RefSeq" id="XP_011432635.2">
    <property type="nucleotide sequence ID" value="XM_011434333.4"/>
</dbReference>
<dbReference type="PIRSF" id="PIRSF005457">
    <property type="entry name" value="Glx"/>
    <property type="match status" value="1"/>
</dbReference>
<sequence length="305" mass="34231">MPWTRISSKLKQVAKATLNPAIVRKVSQFGTSSRQFHSRPITISQPDMKIRLVPALEDNYMYLLVDEETRQCAAVDPVEPQKILDAIKEENCTLTTILTTHHHWDHANGNDKLVKLVPSQKIVVYGGDDRIPALNTKVGHGDQFKVGNLNVKCLFTPCHTTGHICYYVTSTSGEQPAVFTGDTLFVGGCGKFFEGTPDMMYSALVTILSKLPGNTRVFCGHEYTVNNLKYALHVEPENTTTKEKFTWAKEQRANNLPTIPSSIEEELKTNPFMRVDNSAVQKHCRTSEPVSTMGFLREEKNNFRG</sequence>
<dbReference type="InterPro" id="IPR001279">
    <property type="entry name" value="Metallo-B-lactamas"/>
</dbReference>
<dbReference type="EnsemblMetazoa" id="G32320.1">
    <property type="protein sequence ID" value="G32320.1:cds"/>
    <property type="gene ID" value="G32320"/>
</dbReference>
<dbReference type="GeneID" id="105331942"/>
<keyword evidence="12" id="KW-1185">Reference proteome</keyword>
<comment type="similarity">
    <text evidence="4">Belongs to the metallo-beta-lactamase superfamily. Glyoxalase II family.</text>
</comment>
<keyword evidence="8" id="KW-0862">Zinc</keyword>
<dbReference type="InterPro" id="IPR017782">
    <property type="entry name" value="Hydroxyacylglutathione_Hdrlase"/>
</dbReference>
<dbReference type="KEGG" id="crg:105331942"/>
<dbReference type="EC" id="3.1.2.6" evidence="5"/>
<feature type="domain" description="Metallo-beta-lactamase" evidence="10">
    <location>
        <begin position="58"/>
        <end position="221"/>
    </location>
</feature>
<dbReference type="InterPro" id="IPR035680">
    <property type="entry name" value="Clx_II_MBL"/>
</dbReference>
<reference evidence="11" key="1">
    <citation type="submission" date="2022-08" db="UniProtKB">
        <authorList>
            <consortium name="EnsemblMetazoa"/>
        </authorList>
    </citation>
    <scope>IDENTIFICATION</scope>
    <source>
        <strain evidence="11">05x7-T-G4-1.051#20</strain>
    </source>
</reference>
<dbReference type="Gene3D" id="3.60.15.10">
    <property type="entry name" value="Ribonuclease Z/Hydroxyacylglutathione hydrolase-like"/>
    <property type="match status" value="1"/>
</dbReference>
<comment type="pathway">
    <text evidence="3">Secondary metabolite metabolism; methylglyoxal degradation; (R)-lactate from methylglyoxal: step 2/2.</text>
</comment>
<evidence type="ECO:0000256" key="8">
    <source>
        <dbReference type="ARBA" id="ARBA00022833"/>
    </source>
</evidence>
<dbReference type="SUPFAM" id="SSF56281">
    <property type="entry name" value="Metallo-hydrolase/oxidoreductase"/>
    <property type="match status" value="1"/>
</dbReference>